<dbReference type="AlphaFoldDB" id="A0A9E4KAU9"/>
<dbReference type="Proteomes" id="UP000886667">
    <property type="component" value="Unassembled WGS sequence"/>
</dbReference>
<keyword evidence="4 9" id="KW-0488">Methylation</keyword>
<dbReference type="NCBIfam" id="TIGR02532">
    <property type="entry name" value="IV_pilin_GFxxxE"/>
    <property type="match status" value="1"/>
</dbReference>
<comment type="subunit">
    <text evidence="9">Type II secretion is composed of four main components: the outer membrane complex, the inner membrane complex, the cytoplasmic secretion ATPase and the periplasm-spanning pseudopilus.</text>
</comment>
<dbReference type="SUPFAM" id="SSF54523">
    <property type="entry name" value="Pili subunits"/>
    <property type="match status" value="1"/>
</dbReference>
<gene>
    <name evidence="10" type="primary">gspI</name>
    <name evidence="10" type="ORF">JAZ07_03085</name>
</gene>
<dbReference type="InterPro" id="IPR012902">
    <property type="entry name" value="N_methyl_site"/>
</dbReference>
<evidence type="ECO:0000313" key="10">
    <source>
        <dbReference type="EMBL" id="MCG7945312.1"/>
    </source>
</evidence>
<evidence type="ECO:0000256" key="9">
    <source>
        <dbReference type="RuleBase" id="RU368030"/>
    </source>
</evidence>
<comment type="caution">
    <text evidence="10">The sequence shown here is derived from an EMBL/GenBank/DDBJ whole genome shotgun (WGS) entry which is preliminary data.</text>
</comment>
<keyword evidence="6 9" id="KW-0812">Transmembrane</keyword>
<keyword evidence="5 9" id="KW-0997">Cell inner membrane</keyword>
<evidence type="ECO:0000313" key="11">
    <source>
        <dbReference type="Proteomes" id="UP000886667"/>
    </source>
</evidence>
<dbReference type="Pfam" id="PF07963">
    <property type="entry name" value="N_methyl"/>
    <property type="match status" value="1"/>
</dbReference>
<dbReference type="PROSITE" id="PS00409">
    <property type="entry name" value="PROKAR_NTER_METHYL"/>
    <property type="match status" value="1"/>
</dbReference>
<reference evidence="10" key="1">
    <citation type="journal article" date="2021" name="Proc. Natl. Acad. Sci. U.S.A.">
        <title>Global biogeography of chemosynthetic symbionts reveals both localized and globally distributed symbiont groups. .</title>
        <authorList>
            <person name="Osvatic J.T."/>
            <person name="Wilkins L.G.E."/>
            <person name="Leibrecht L."/>
            <person name="Leray M."/>
            <person name="Zauner S."/>
            <person name="Polzin J."/>
            <person name="Camacho Y."/>
            <person name="Gros O."/>
            <person name="van Gils J.A."/>
            <person name="Eisen J.A."/>
            <person name="Petersen J.M."/>
            <person name="Yuen B."/>
        </authorList>
    </citation>
    <scope>NUCLEOTIDE SEQUENCE</scope>
    <source>
        <strain evidence="10">MAGclacostrist064TRANS</strain>
    </source>
</reference>
<comment type="PTM">
    <text evidence="9">Cleaved by prepilin peptidase.</text>
</comment>
<keyword evidence="3" id="KW-1003">Cell membrane</keyword>
<evidence type="ECO:0000256" key="6">
    <source>
        <dbReference type="ARBA" id="ARBA00022692"/>
    </source>
</evidence>
<organism evidence="10 11">
    <name type="scientific">Candidatus Thiodiazotropha taylori</name>
    <dbReference type="NCBI Taxonomy" id="2792791"/>
    <lineage>
        <taxon>Bacteria</taxon>
        <taxon>Pseudomonadati</taxon>
        <taxon>Pseudomonadota</taxon>
        <taxon>Gammaproteobacteria</taxon>
        <taxon>Chromatiales</taxon>
        <taxon>Sedimenticolaceae</taxon>
        <taxon>Candidatus Thiodiazotropha</taxon>
    </lineage>
</organism>
<comment type="function">
    <text evidence="9">Component of the type II secretion system required for the energy-dependent secretion of extracellular factors such as proteases and toxins from the periplasm.</text>
</comment>
<dbReference type="InterPro" id="IPR045584">
    <property type="entry name" value="Pilin-like"/>
</dbReference>
<dbReference type="GO" id="GO:0015628">
    <property type="term" value="P:protein secretion by the type II secretion system"/>
    <property type="evidence" value="ECO:0007669"/>
    <property type="project" value="UniProtKB-UniRule"/>
</dbReference>
<dbReference type="Gene3D" id="3.30.1300.30">
    <property type="entry name" value="GSPII I/J protein-like"/>
    <property type="match status" value="1"/>
</dbReference>
<evidence type="ECO:0000256" key="5">
    <source>
        <dbReference type="ARBA" id="ARBA00022519"/>
    </source>
</evidence>
<keyword evidence="8 9" id="KW-0472">Membrane</keyword>
<evidence type="ECO:0000256" key="4">
    <source>
        <dbReference type="ARBA" id="ARBA00022481"/>
    </source>
</evidence>
<dbReference type="GO" id="GO:0005886">
    <property type="term" value="C:plasma membrane"/>
    <property type="evidence" value="ECO:0007669"/>
    <property type="project" value="UniProtKB-SubCell"/>
</dbReference>
<proteinExistence type="inferred from homology"/>
<evidence type="ECO:0000256" key="8">
    <source>
        <dbReference type="ARBA" id="ARBA00023136"/>
    </source>
</evidence>
<comment type="similarity">
    <text evidence="2 9">Belongs to the GSP I family.</text>
</comment>
<evidence type="ECO:0000256" key="3">
    <source>
        <dbReference type="ARBA" id="ARBA00022475"/>
    </source>
</evidence>
<keyword evidence="7 9" id="KW-1133">Transmembrane helix</keyword>
<evidence type="ECO:0000256" key="7">
    <source>
        <dbReference type="ARBA" id="ARBA00022989"/>
    </source>
</evidence>
<dbReference type="PANTHER" id="PTHR38779">
    <property type="entry name" value="TYPE II SECRETION SYSTEM PROTEIN I-RELATED"/>
    <property type="match status" value="1"/>
</dbReference>
<evidence type="ECO:0000256" key="1">
    <source>
        <dbReference type="ARBA" id="ARBA00004377"/>
    </source>
</evidence>
<comment type="subcellular location">
    <subcellularLocation>
        <location evidence="1 9">Cell inner membrane</location>
        <topology evidence="1 9">Single-pass membrane protein</topology>
    </subcellularLocation>
</comment>
<name>A0A9E4KAU9_9GAMM</name>
<dbReference type="NCBIfam" id="TIGR01707">
    <property type="entry name" value="gspI"/>
    <property type="match status" value="1"/>
</dbReference>
<dbReference type="EMBL" id="JAEPCM010000079">
    <property type="protein sequence ID" value="MCG7945312.1"/>
    <property type="molecule type" value="Genomic_DNA"/>
</dbReference>
<sequence>MSHPTEPHACALPSTRGSACSRNSGFTLLEILIALAILAIALTSIISVASNQSVNVAYLRDKTLAHWVAMNQMTELQVTNQWPATGSKKGKEEMGLQEWHWQREVSKTPDDRVRQVEIRVFRNKDDESSVTRLVSFLSQPIK</sequence>
<protein>
    <recommendedName>
        <fullName evidence="9">Type II secretion system protein I</fullName>
        <shortName evidence="9">T2SS minor pseudopilin I</shortName>
    </recommendedName>
</protein>
<feature type="transmembrane region" description="Helical" evidence="9">
    <location>
        <begin position="31"/>
        <end position="50"/>
    </location>
</feature>
<dbReference type="InterPro" id="IPR003413">
    <property type="entry name" value="T2SS_GspI_C"/>
</dbReference>
<accession>A0A9E4KAU9</accession>
<dbReference type="PANTHER" id="PTHR38779:SF2">
    <property type="entry name" value="TYPE II SECRETION SYSTEM PROTEIN I-RELATED"/>
    <property type="match status" value="1"/>
</dbReference>
<dbReference type="InterPro" id="IPR010052">
    <property type="entry name" value="T2SS_protein-GspI"/>
</dbReference>
<dbReference type="GO" id="GO:0015627">
    <property type="term" value="C:type II protein secretion system complex"/>
    <property type="evidence" value="ECO:0007669"/>
    <property type="project" value="UniProtKB-UniRule"/>
</dbReference>
<evidence type="ECO:0000256" key="2">
    <source>
        <dbReference type="ARBA" id="ARBA00008358"/>
    </source>
</evidence>
<dbReference type="Pfam" id="PF02501">
    <property type="entry name" value="T2SSI"/>
    <property type="match status" value="1"/>
</dbReference>